<proteinExistence type="predicted"/>
<dbReference type="InterPro" id="IPR002575">
    <property type="entry name" value="Aminoglycoside_PTrfase"/>
</dbReference>
<dbReference type="SUPFAM" id="SSF56112">
    <property type="entry name" value="Protein kinase-like (PK-like)"/>
    <property type="match status" value="1"/>
</dbReference>
<protein>
    <submittedName>
        <fullName evidence="2">Unannotated protein</fullName>
    </submittedName>
</protein>
<dbReference type="EMBL" id="CAEUNJ010000151">
    <property type="protein sequence ID" value="CAB4373037.1"/>
    <property type="molecule type" value="Genomic_DNA"/>
</dbReference>
<evidence type="ECO:0000313" key="2">
    <source>
        <dbReference type="EMBL" id="CAB4373037.1"/>
    </source>
</evidence>
<dbReference type="PANTHER" id="PTHR47829:SF1">
    <property type="entry name" value="HAD FAMILY PHOSPHATASE"/>
    <property type="match status" value="1"/>
</dbReference>
<dbReference type="AlphaFoldDB" id="A0A6J6ASR1"/>
<organism evidence="2">
    <name type="scientific">freshwater metagenome</name>
    <dbReference type="NCBI Taxonomy" id="449393"/>
    <lineage>
        <taxon>unclassified sequences</taxon>
        <taxon>metagenomes</taxon>
        <taxon>ecological metagenomes</taxon>
    </lineage>
</organism>
<dbReference type="PANTHER" id="PTHR47829">
    <property type="entry name" value="HYDROLASE, PUTATIVE (AFU_ORTHOLOGUE AFUA_1G12880)-RELATED"/>
    <property type="match status" value="1"/>
</dbReference>
<name>A0A6J6ASR1_9ZZZZ</name>
<dbReference type="Pfam" id="PF01636">
    <property type="entry name" value="APH"/>
    <property type="match status" value="1"/>
</dbReference>
<evidence type="ECO:0000259" key="1">
    <source>
        <dbReference type="Pfam" id="PF01636"/>
    </source>
</evidence>
<dbReference type="Gene3D" id="3.90.1200.10">
    <property type="match status" value="1"/>
</dbReference>
<dbReference type="InterPro" id="IPR041726">
    <property type="entry name" value="ACAD10_11_N"/>
</dbReference>
<accession>A0A6J6ASR1</accession>
<dbReference type="CDD" id="cd05154">
    <property type="entry name" value="ACAD10_11_N-like"/>
    <property type="match status" value="1"/>
</dbReference>
<dbReference type="InterPro" id="IPR011009">
    <property type="entry name" value="Kinase-like_dom_sf"/>
</dbReference>
<gene>
    <name evidence="2" type="ORF">UFOPK4201_02091</name>
</gene>
<dbReference type="Gene3D" id="3.30.200.20">
    <property type="entry name" value="Phosphorylase Kinase, domain 1"/>
    <property type="match status" value="1"/>
</dbReference>
<feature type="domain" description="Aminoglycoside phosphotransferase" evidence="1">
    <location>
        <begin position="131"/>
        <end position="358"/>
    </location>
</feature>
<reference evidence="2" key="1">
    <citation type="submission" date="2020-05" db="EMBL/GenBank/DDBJ databases">
        <authorList>
            <person name="Chiriac C."/>
            <person name="Salcher M."/>
            <person name="Ghai R."/>
            <person name="Kavagutti S V."/>
        </authorList>
    </citation>
    <scope>NUCLEOTIDE SEQUENCE</scope>
</reference>
<dbReference type="InterPro" id="IPR052898">
    <property type="entry name" value="ACAD10-like"/>
</dbReference>
<sequence length="449" mass="48841">MERLLRERVLVNVDLGEHNLPPSGFDGRLDHRTEGLTRAAPWGPKIDHYRGCQRTVYDLCFKGCVCYVDDHNPKDTAPSQGAENKELPVACRDPEFGADVTPSSDVAGIDAKNLTAWMIKRVPDLAEPLRFEPIAGGLSNLTYNVTDAAGRRWVLRRPPLGHVLATAHDMSREFRIITALSATDVPVAPVVGFCDDDAVNGAPFYVMEFVDGIIARDAAAGSELTIAARTNAGRSLIDILIKIHAVDVDAIGLGDLGRKESYVERQLSRWQRQWEATKDDAIVEMTELHQRLSQAIPQQGPATIVHGDYRLDNCIVDRSGSVVAVLDWELCTLGDPLADLGLMFVYWAQADDPFSALDGSATALEGFATRTDLLAMYRAQSDRDLSQIGYYVALGYWKLACILQGVLVRYRSGAMGDQTTDADSGTSPVQRLAVAGLAALSGQIGGSDV</sequence>